<evidence type="ECO:0000313" key="1">
    <source>
        <dbReference type="EMBL" id="MBJ2173701.1"/>
    </source>
</evidence>
<organism evidence="1 2">
    <name type="scientific">Aureibaculum flavum</name>
    <dbReference type="NCBI Taxonomy" id="2795986"/>
    <lineage>
        <taxon>Bacteria</taxon>
        <taxon>Pseudomonadati</taxon>
        <taxon>Bacteroidota</taxon>
        <taxon>Flavobacteriia</taxon>
        <taxon>Flavobacteriales</taxon>
        <taxon>Flavobacteriaceae</taxon>
        <taxon>Aureibaculum</taxon>
    </lineage>
</organism>
<comment type="caution">
    <text evidence="1">The sequence shown here is derived from an EMBL/GenBank/DDBJ whole genome shotgun (WGS) entry which is preliminary data.</text>
</comment>
<dbReference type="RefSeq" id="WP_198840474.1">
    <property type="nucleotide sequence ID" value="NZ_JAEHFJ010000002.1"/>
</dbReference>
<protein>
    <submittedName>
        <fullName evidence="1">Uncharacterized protein</fullName>
    </submittedName>
</protein>
<gene>
    <name evidence="1" type="ORF">JBL43_05595</name>
</gene>
<accession>A0ABS0WNY8</accession>
<proteinExistence type="predicted"/>
<evidence type="ECO:0000313" key="2">
    <source>
        <dbReference type="Proteomes" id="UP000623301"/>
    </source>
</evidence>
<sequence length="210" mass="24369">MKYKILLFCLVSNLILAQHKNMTKEEVKEITSLGKQAIIELALKKIDKKVDTSNFKSIKVMASKHDIYVSFQNPIIFVPENSVYLYNATVYIKGQTYAQPYKNPEDIDYNSDEVQFFKYDDDVYEKIKFVIKAISKQDHVESIDWKYYQDSNGMVIYDKGDHYYVDVAYGKFSEGAYTIDKTTGVATEEYIASIEPYPGEDDIKFVEIKN</sequence>
<name>A0ABS0WNY8_9FLAO</name>
<keyword evidence="2" id="KW-1185">Reference proteome</keyword>
<dbReference type="EMBL" id="JAEHFJ010000002">
    <property type="protein sequence ID" value="MBJ2173701.1"/>
    <property type="molecule type" value="Genomic_DNA"/>
</dbReference>
<reference evidence="1 2" key="1">
    <citation type="submission" date="2020-12" db="EMBL/GenBank/DDBJ databases">
        <title>Aureibaculum luteum sp. nov. and Aureibaculum flavum sp. nov., novel members of the family Flavobacteriaceae isolated from Antarctic intertidal sediments.</title>
        <authorList>
            <person name="He X."/>
            <person name="Zhang X."/>
        </authorList>
    </citation>
    <scope>NUCLEOTIDE SEQUENCE [LARGE SCALE GENOMIC DNA]</scope>
    <source>
        <strain evidence="1 2">A20</strain>
    </source>
</reference>
<dbReference type="Proteomes" id="UP000623301">
    <property type="component" value="Unassembled WGS sequence"/>
</dbReference>